<reference evidence="2 3" key="1">
    <citation type="submission" date="2022-12" db="EMBL/GenBank/DDBJ databases">
        <title>Polyphasic characterization of Geotalea uranireducens NIT-SL11 newly isolated from a complex of sewage sludge and microbially reduced graphene oxide.</title>
        <authorList>
            <person name="Xie L."/>
            <person name="Yoshida N."/>
            <person name="Meng L."/>
        </authorList>
    </citation>
    <scope>NUCLEOTIDE SEQUENCE [LARGE SCALE GENOMIC DNA]</scope>
    <source>
        <strain evidence="2 3">NIT-SL11</strain>
    </source>
</reference>
<sequence length="256" mass="27177">MESSRREMLGLLGVAIGTAAVAPLLGQQALAVPVRAKAGDAPWPYVPLDPKAVAERAYEAYLDGHCMYGTFAGIVGELAALKGAPYNTFPLAMMKYGAGGGAEWGTLCGTLNGSAAAIALLSKNPTPLIDELFGWYQTAKLPDYRPGDAIYEIAPSVARSPLCHVSVSRWCKATGLHSLSKERYERCGWLAACCAKKAVELLNSQAAGKFQASYPLPARVQECRGCHDRGGVVENTRGKMECGVCHFSLGTGHTKI</sequence>
<keyword evidence="1" id="KW-0479">Metal-binding</keyword>
<protein>
    <submittedName>
        <fullName evidence="2">Cytochrome C chain A</fullName>
    </submittedName>
</protein>
<keyword evidence="1" id="KW-0411">Iron-sulfur</keyword>
<gene>
    <name evidence="2" type="ORF">GURASL_11880</name>
</gene>
<evidence type="ECO:0000313" key="3">
    <source>
        <dbReference type="Proteomes" id="UP001317705"/>
    </source>
</evidence>
<dbReference type="PROSITE" id="PS51318">
    <property type="entry name" value="TAT"/>
    <property type="match status" value="1"/>
</dbReference>
<keyword evidence="3" id="KW-1185">Reference proteome</keyword>
<proteinExistence type="predicted"/>
<dbReference type="RefSeq" id="WP_282002602.1">
    <property type="nucleotide sequence ID" value="NZ_AP027151.1"/>
</dbReference>
<evidence type="ECO:0000256" key="1">
    <source>
        <dbReference type="ARBA" id="ARBA00023014"/>
    </source>
</evidence>
<evidence type="ECO:0000313" key="2">
    <source>
        <dbReference type="EMBL" id="BDV42265.1"/>
    </source>
</evidence>
<dbReference type="EMBL" id="AP027151">
    <property type="protein sequence ID" value="BDV42265.1"/>
    <property type="molecule type" value="Genomic_DNA"/>
</dbReference>
<dbReference type="SUPFAM" id="SSF48695">
    <property type="entry name" value="Multiheme cytochromes"/>
    <property type="match status" value="1"/>
</dbReference>
<dbReference type="InterPro" id="IPR010181">
    <property type="entry name" value="CGCAxxGCC_motif"/>
</dbReference>
<dbReference type="Pfam" id="PF09719">
    <property type="entry name" value="C_GCAxxG_C_C"/>
    <property type="match status" value="1"/>
</dbReference>
<organism evidence="2 3">
    <name type="scientific">Geotalea uraniireducens</name>
    <dbReference type="NCBI Taxonomy" id="351604"/>
    <lineage>
        <taxon>Bacteria</taxon>
        <taxon>Pseudomonadati</taxon>
        <taxon>Thermodesulfobacteriota</taxon>
        <taxon>Desulfuromonadia</taxon>
        <taxon>Geobacterales</taxon>
        <taxon>Geobacteraceae</taxon>
        <taxon>Geotalea</taxon>
    </lineage>
</organism>
<accession>A0ABM8EIP1</accession>
<name>A0ABM8EIP1_9BACT</name>
<dbReference type="Proteomes" id="UP001317705">
    <property type="component" value="Chromosome"/>
</dbReference>
<keyword evidence="1" id="KW-0408">Iron</keyword>
<dbReference type="InterPro" id="IPR036280">
    <property type="entry name" value="Multihaem_cyt_sf"/>
</dbReference>
<dbReference type="InterPro" id="IPR006311">
    <property type="entry name" value="TAT_signal"/>
</dbReference>